<feature type="region of interest" description="Disordered" evidence="1">
    <location>
        <begin position="1"/>
        <end position="29"/>
    </location>
</feature>
<feature type="compositionally biased region" description="Low complexity" evidence="1">
    <location>
        <begin position="1"/>
        <end position="12"/>
    </location>
</feature>
<dbReference type="EMBL" id="JALJOT010000001">
    <property type="protein sequence ID" value="KAK9918765.1"/>
    <property type="molecule type" value="Genomic_DNA"/>
</dbReference>
<evidence type="ECO:0000313" key="2">
    <source>
        <dbReference type="EMBL" id="KAK9918765.1"/>
    </source>
</evidence>
<evidence type="ECO:0000313" key="3">
    <source>
        <dbReference type="Proteomes" id="UP001491310"/>
    </source>
</evidence>
<organism evidence="2 3">
    <name type="scientific">Coccomyxa subellipsoidea</name>
    <dbReference type="NCBI Taxonomy" id="248742"/>
    <lineage>
        <taxon>Eukaryota</taxon>
        <taxon>Viridiplantae</taxon>
        <taxon>Chlorophyta</taxon>
        <taxon>core chlorophytes</taxon>
        <taxon>Trebouxiophyceae</taxon>
        <taxon>Trebouxiophyceae incertae sedis</taxon>
        <taxon>Coccomyxaceae</taxon>
        <taxon>Coccomyxa</taxon>
    </lineage>
</organism>
<comment type="caution">
    <text evidence="2">The sequence shown here is derived from an EMBL/GenBank/DDBJ whole genome shotgun (WGS) entry which is preliminary data.</text>
</comment>
<dbReference type="Proteomes" id="UP001491310">
    <property type="component" value="Unassembled WGS sequence"/>
</dbReference>
<evidence type="ECO:0000256" key="1">
    <source>
        <dbReference type="SAM" id="MobiDB-lite"/>
    </source>
</evidence>
<accession>A0ABR2Z476</accession>
<name>A0ABR2Z476_9CHLO</name>
<protein>
    <submittedName>
        <fullName evidence="2">Uncharacterized protein</fullName>
    </submittedName>
</protein>
<gene>
    <name evidence="2" type="ORF">WJX75_006712</name>
</gene>
<keyword evidence="3" id="KW-1185">Reference proteome</keyword>
<feature type="region of interest" description="Disordered" evidence="1">
    <location>
        <begin position="54"/>
        <end position="88"/>
    </location>
</feature>
<sequence length="88" mass="9779">MALLRGKLAAAKAEARGEQGKSDIDPGDRIHKLAEDTTFFKRPQAEERIMAVLDAEPHPSKEPGEMPQEAKEALESNKVYSTNLPKRH</sequence>
<proteinExistence type="predicted"/>
<feature type="compositionally biased region" description="Basic and acidic residues" evidence="1">
    <location>
        <begin position="13"/>
        <end position="29"/>
    </location>
</feature>
<reference evidence="2 3" key="1">
    <citation type="journal article" date="2024" name="Nat. Commun.">
        <title>Phylogenomics reveals the evolutionary origins of lichenization in chlorophyte algae.</title>
        <authorList>
            <person name="Puginier C."/>
            <person name="Libourel C."/>
            <person name="Otte J."/>
            <person name="Skaloud P."/>
            <person name="Haon M."/>
            <person name="Grisel S."/>
            <person name="Petersen M."/>
            <person name="Berrin J.G."/>
            <person name="Delaux P.M."/>
            <person name="Dal Grande F."/>
            <person name="Keller J."/>
        </authorList>
    </citation>
    <scope>NUCLEOTIDE SEQUENCE [LARGE SCALE GENOMIC DNA]</scope>
    <source>
        <strain evidence="2 3">SAG 216-7</strain>
    </source>
</reference>
<feature type="compositionally biased region" description="Polar residues" evidence="1">
    <location>
        <begin position="78"/>
        <end position="88"/>
    </location>
</feature>
<feature type="compositionally biased region" description="Basic and acidic residues" evidence="1">
    <location>
        <begin position="54"/>
        <end position="75"/>
    </location>
</feature>